<evidence type="ECO:0000256" key="6">
    <source>
        <dbReference type="ARBA" id="ARBA00022968"/>
    </source>
</evidence>
<dbReference type="OMA" id="RVWNECR"/>
<dbReference type="EMBL" id="AMQM01005943">
    <property type="status" value="NOT_ANNOTATED_CDS"/>
    <property type="molecule type" value="Genomic_DNA"/>
</dbReference>
<dbReference type="InterPro" id="IPR002659">
    <property type="entry name" value="Glyco_trans_31"/>
</dbReference>
<dbReference type="GeneID" id="20216364"/>
<evidence type="ECO:0000313" key="11">
    <source>
        <dbReference type="EMBL" id="ESN98253.1"/>
    </source>
</evidence>
<keyword evidence="4" id="KW-0808">Transferase</keyword>
<dbReference type="GO" id="GO:0016758">
    <property type="term" value="F:hexosyltransferase activity"/>
    <property type="evidence" value="ECO:0007669"/>
    <property type="project" value="InterPro"/>
</dbReference>
<sequence>MNSDLKCRDEDGNEDDVFLIVLIKSRLENFDQRNMIRRTWGRQFGTNHVNIRRVFLLGVNPNNKKLQQRIGIEQQDYDDIVQQFFIDHYFNNTLKMIMGFKWAVNFCKNARFVAFFDDDYYVNMKKVTELLNAVKKEDYDNTIVGMVWRNAMPYRIKNNKWYVSLDEYPYRFWPDYVTAGSFFVPMPTAERINLALQYVKLIRFDDVFLGVVAYKLGIKLQHSNNLVYYDMAYDKYKFRNIIAAHGFKDVEFLYKVWKEQRDIDAIS</sequence>
<evidence type="ECO:0000256" key="8">
    <source>
        <dbReference type="ARBA" id="ARBA00023034"/>
    </source>
</evidence>
<dbReference type="Pfam" id="PF01762">
    <property type="entry name" value="Galactosyl_T"/>
    <property type="match status" value="1"/>
</dbReference>
<reference evidence="13" key="1">
    <citation type="submission" date="2012-12" db="EMBL/GenBank/DDBJ databases">
        <authorList>
            <person name="Hellsten U."/>
            <person name="Grimwood J."/>
            <person name="Chapman J.A."/>
            <person name="Shapiro H."/>
            <person name="Aerts A."/>
            <person name="Otillar R.P."/>
            <person name="Terry A.Y."/>
            <person name="Boore J.L."/>
            <person name="Simakov O."/>
            <person name="Marletaz F."/>
            <person name="Cho S.-J."/>
            <person name="Edsinger-Gonzales E."/>
            <person name="Havlak P."/>
            <person name="Kuo D.-H."/>
            <person name="Larsson T."/>
            <person name="Lv J."/>
            <person name="Arendt D."/>
            <person name="Savage R."/>
            <person name="Osoegawa K."/>
            <person name="de Jong P."/>
            <person name="Lindberg D.R."/>
            <person name="Seaver E.C."/>
            <person name="Weisblat D.A."/>
            <person name="Putnam N.H."/>
            <person name="Grigoriev I.V."/>
            <person name="Rokhsar D.S."/>
        </authorList>
    </citation>
    <scope>NUCLEOTIDE SEQUENCE</scope>
</reference>
<dbReference type="RefSeq" id="XP_009023536.1">
    <property type="nucleotide sequence ID" value="XM_009025288.1"/>
</dbReference>
<keyword evidence="13" id="KW-1185">Reference proteome</keyword>
<keyword evidence="9" id="KW-0472">Membrane</keyword>
<accession>T1G5L7</accession>
<evidence type="ECO:0000313" key="13">
    <source>
        <dbReference type="Proteomes" id="UP000015101"/>
    </source>
</evidence>
<proteinExistence type="inferred from homology"/>
<dbReference type="AlphaFoldDB" id="T1G5L7"/>
<dbReference type="OrthoDB" id="2139606at2759"/>
<name>T1G5L7_HELRO</name>
<dbReference type="GO" id="GO:0008194">
    <property type="term" value="F:UDP-glycosyltransferase activity"/>
    <property type="evidence" value="ECO:0000318"/>
    <property type="project" value="GO_Central"/>
</dbReference>
<dbReference type="EC" id="2.4.1.-" evidence="10"/>
<dbReference type="FunCoup" id="T1G5L7">
    <property type="interactions" value="135"/>
</dbReference>
<dbReference type="EnsemblMetazoa" id="HelroT84672">
    <property type="protein sequence ID" value="HelroP84672"/>
    <property type="gene ID" value="HelroG84672"/>
</dbReference>
<organism evidence="12 13">
    <name type="scientific">Helobdella robusta</name>
    <name type="common">Californian leech</name>
    <dbReference type="NCBI Taxonomy" id="6412"/>
    <lineage>
        <taxon>Eukaryota</taxon>
        <taxon>Metazoa</taxon>
        <taxon>Spiralia</taxon>
        <taxon>Lophotrochozoa</taxon>
        <taxon>Annelida</taxon>
        <taxon>Clitellata</taxon>
        <taxon>Hirudinea</taxon>
        <taxon>Rhynchobdellida</taxon>
        <taxon>Glossiphoniidae</taxon>
        <taxon>Helobdella</taxon>
    </lineage>
</organism>
<evidence type="ECO:0000256" key="9">
    <source>
        <dbReference type="ARBA" id="ARBA00023136"/>
    </source>
</evidence>
<dbReference type="PANTHER" id="PTHR11214">
    <property type="entry name" value="BETA-1,3-N-ACETYLGLUCOSAMINYLTRANSFERASE"/>
    <property type="match status" value="1"/>
</dbReference>
<comment type="subcellular location">
    <subcellularLocation>
        <location evidence="1 10">Golgi apparatus membrane</location>
        <topology evidence="1 10">Single-pass type II membrane protein</topology>
    </subcellularLocation>
</comment>
<dbReference type="EMBL" id="KB097182">
    <property type="protein sequence ID" value="ESN98253.1"/>
    <property type="molecule type" value="Genomic_DNA"/>
</dbReference>
<keyword evidence="5" id="KW-0812">Transmembrane</keyword>
<dbReference type="GO" id="GO:0006493">
    <property type="term" value="P:protein O-linked glycosylation"/>
    <property type="evidence" value="ECO:0000318"/>
    <property type="project" value="GO_Central"/>
</dbReference>
<keyword evidence="8 10" id="KW-0333">Golgi apparatus</keyword>
<evidence type="ECO:0000256" key="3">
    <source>
        <dbReference type="ARBA" id="ARBA00022676"/>
    </source>
</evidence>
<reference evidence="11 13" key="2">
    <citation type="journal article" date="2013" name="Nature">
        <title>Insights into bilaterian evolution from three spiralian genomes.</title>
        <authorList>
            <person name="Simakov O."/>
            <person name="Marletaz F."/>
            <person name="Cho S.J."/>
            <person name="Edsinger-Gonzales E."/>
            <person name="Havlak P."/>
            <person name="Hellsten U."/>
            <person name="Kuo D.H."/>
            <person name="Larsson T."/>
            <person name="Lv J."/>
            <person name="Arendt D."/>
            <person name="Savage R."/>
            <person name="Osoegawa K."/>
            <person name="de Jong P."/>
            <person name="Grimwood J."/>
            <person name="Chapman J.A."/>
            <person name="Shapiro H."/>
            <person name="Aerts A."/>
            <person name="Otillar R.P."/>
            <person name="Terry A.Y."/>
            <person name="Boore J.L."/>
            <person name="Grigoriev I.V."/>
            <person name="Lindberg D.R."/>
            <person name="Seaver E.C."/>
            <person name="Weisblat D.A."/>
            <person name="Putnam N.H."/>
            <person name="Rokhsar D.S."/>
        </authorList>
    </citation>
    <scope>NUCLEOTIDE SEQUENCE</scope>
</reference>
<gene>
    <name evidence="12" type="primary">20216364</name>
    <name evidence="11" type="ORF">HELRODRAFT_84672</name>
</gene>
<evidence type="ECO:0000256" key="5">
    <source>
        <dbReference type="ARBA" id="ARBA00022692"/>
    </source>
</evidence>
<keyword evidence="6" id="KW-0735">Signal-anchor</keyword>
<dbReference type="Proteomes" id="UP000015101">
    <property type="component" value="Unassembled WGS sequence"/>
</dbReference>
<evidence type="ECO:0000256" key="7">
    <source>
        <dbReference type="ARBA" id="ARBA00022989"/>
    </source>
</evidence>
<dbReference type="KEGG" id="hro:HELRODRAFT_84672"/>
<dbReference type="SUPFAM" id="SSF53448">
    <property type="entry name" value="Nucleotide-diphospho-sugar transferases"/>
    <property type="match status" value="1"/>
</dbReference>
<evidence type="ECO:0000256" key="1">
    <source>
        <dbReference type="ARBA" id="ARBA00004323"/>
    </source>
</evidence>
<dbReference type="eggNOG" id="KOG2287">
    <property type="taxonomic scope" value="Eukaryota"/>
</dbReference>
<evidence type="ECO:0000313" key="12">
    <source>
        <dbReference type="EnsemblMetazoa" id="HelroP84672"/>
    </source>
</evidence>
<evidence type="ECO:0000256" key="10">
    <source>
        <dbReference type="RuleBase" id="RU363063"/>
    </source>
</evidence>
<evidence type="ECO:0000256" key="2">
    <source>
        <dbReference type="ARBA" id="ARBA00008661"/>
    </source>
</evidence>
<dbReference type="Gene3D" id="3.90.550.50">
    <property type="match status" value="1"/>
</dbReference>
<dbReference type="CTD" id="20216364"/>
<keyword evidence="3 10" id="KW-0328">Glycosyltransferase</keyword>
<dbReference type="FunFam" id="3.90.550.50:FF:000042">
    <property type="entry name" value="Hexosyltransferase"/>
    <property type="match status" value="1"/>
</dbReference>
<comment type="similarity">
    <text evidence="2 10">Belongs to the glycosyltransferase 31 family.</text>
</comment>
<protein>
    <recommendedName>
        <fullName evidence="10">Hexosyltransferase</fullName>
        <ecNumber evidence="10">2.4.1.-</ecNumber>
    </recommendedName>
</protein>
<dbReference type="GO" id="GO:0000139">
    <property type="term" value="C:Golgi membrane"/>
    <property type="evidence" value="ECO:0000318"/>
    <property type="project" value="GO_Central"/>
</dbReference>
<evidence type="ECO:0000256" key="4">
    <source>
        <dbReference type="ARBA" id="ARBA00022679"/>
    </source>
</evidence>
<dbReference type="HOGENOM" id="CLU_036849_6_2_1"/>
<keyword evidence="7" id="KW-1133">Transmembrane helix</keyword>
<dbReference type="InParanoid" id="T1G5L7"/>
<reference evidence="12" key="3">
    <citation type="submission" date="2015-06" db="UniProtKB">
        <authorList>
            <consortium name="EnsemblMetazoa"/>
        </authorList>
    </citation>
    <scope>IDENTIFICATION</scope>
</reference>
<dbReference type="PANTHER" id="PTHR11214:SF349">
    <property type="entry name" value="BETA-1,3-GALACTOSYLTRANSFERASE BRN"/>
    <property type="match status" value="1"/>
</dbReference>
<dbReference type="InterPro" id="IPR029044">
    <property type="entry name" value="Nucleotide-diphossugar_trans"/>
</dbReference>